<comment type="caution">
    <text evidence="2">The sequence shown here is derived from an EMBL/GenBank/DDBJ whole genome shotgun (WGS) entry which is preliminary data.</text>
</comment>
<reference evidence="2 3" key="1">
    <citation type="submission" date="2021-10" db="EMBL/GenBank/DDBJ databases">
        <title>Anaerobic single-cell dispensing facilitates the cultivation of human gut bacteria.</title>
        <authorList>
            <person name="Afrizal A."/>
        </authorList>
    </citation>
    <scope>NUCLEOTIDE SEQUENCE [LARGE SCALE GENOMIC DNA]</scope>
    <source>
        <strain evidence="2 3">CLA-AA-H270</strain>
    </source>
</reference>
<dbReference type="Pfam" id="PF21757">
    <property type="entry name" value="DUF6870"/>
    <property type="match status" value="1"/>
</dbReference>
<feature type="domain" description="DUF6870" evidence="1">
    <location>
        <begin position="10"/>
        <end position="66"/>
    </location>
</feature>
<evidence type="ECO:0000259" key="1">
    <source>
        <dbReference type="Pfam" id="PF21757"/>
    </source>
</evidence>
<name>A0AAW4W3J5_9FIRM</name>
<dbReference type="RefSeq" id="WP_227601046.1">
    <property type="nucleotide sequence ID" value="NZ_JAJEPX010000037.1"/>
</dbReference>
<dbReference type="Proteomes" id="UP001298753">
    <property type="component" value="Unassembled WGS sequence"/>
</dbReference>
<dbReference type="EMBL" id="JAJEPX010000037">
    <property type="protein sequence ID" value="MCC2177528.1"/>
    <property type="molecule type" value="Genomic_DNA"/>
</dbReference>
<protein>
    <recommendedName>
        <fullName evidence="1">DUF6870 domain-containing protein</fullName>
    </recommendedName>
</protein>
<keyword evidence="3" id="KW-1185">Reference proteome</keyword>
<evidence type="ECO:0000313" key="2">
    <source>
        <dbReference type="EMBL" id="MCC2177528.1"/>
    </source>
</evidence>
<gene>
    <name evidence="2" type="ORF">LKD22_10400</name>
</gene>
<sequence length="71" mass="7934">MLKSTLPCPLPDIREARIDPTLPVNERLRLFAAVIGDPHRFRVGDTEVEVLFDDSAPSLQACLTGMCRQLQ</sequence>
<proteinExistence type="predicted"/>
<dbReference type="GeneID" id="98661199"/>
<dbReference type="InterPro" id="IPR049222">
    <property type="entry name" value="DUF6870"/>
</dbReference>
<dbReference type="AlphaFoldDB" id="A0AAW4W3J5"/>
<organism evidence="2 3">
    <name type="scientific">Agathobaculum butyriciproducens</name>
    <dbReference type="NCBI Taxonomy" id="1628085"/>
    <lineage>
        <taxon>Bacteria</taxon>
        <taxon>Bacillati</taxon>
        <taxon>Bacillota</taxon>
        <taxon>Clostridia</taxon>
        <taxon>Eubacteriales</taxon>
        <taxon>Butyricicoccaceae</taxon>
        <taxon>Agathobaculum</taxon>
    </lineage>
</organism>
<accession>A0AAW4W3J5</accession>
<evidence type="ECO:0000313" key="3">
    <source>
        <dbReference type="Proteomes" id="UP001298753"/>
    </source>
</evidence>